<gene>
    <name evidence="1" type="ORF">ILP92_04060</name>
</gene>
<protein>
    <submittedName>
        <fullName evidence="1">Uncharacterized protein</fullName>
    </submittedName>
</protein>
<organism evidence="1 2">
    <name type="scientific">Palleronia pontilimi</name>
    <dbReference type="NCBI Taxonomy" id="1964209"/>
    <lineage>
        <taxon>Bacteria</taxon>
        <taxon>Pseudomonadati</taxon>
        <taxon>Pseudomonadota</taxon>
        <taxon>Alphaproteobacteria</taxon>
        <taxon>Rhodobacterales</taxon>
        <taxon>Roseobacteraceae</taxon>
        <taxon>Palleronia</taxon>
    </lineage>
</organism>
<evidence type="ECO:0000313" key="1">
    <source>
        <dbReference type="EMBL" id="MBJ3761921.1"/>
    </source>
</evidence>
<dbReference type="AlphaFoldDB" id="A0A934IFP3"/>
<proteinExistence type="predicted"/>
<name>A0A934IFP3_9RHOB</name>
<keyword evidence="2" id="KW-1185">Reference proteome</keyword>
<sequence>MARSDDQKISRDKAKRADKLFEIAVSNYEDVLLELHEMKKAVRACEKYSEAEAKRIVSMVNRTIQNIYTERTRLDEFRKKQDGESAATELDFDAVRTEIRRRLDELRAARGPREIPDGAE</sequence>
<evidence type="ECO:0000313" key="2">
    <source>
        <dbReference type="Proteomes" id="UP000642488"/>
    </source>
</evidence>
<dbReference type="Proteomes" id="UP000642488">
    <property type="component" value="Unassembled WGS sequence"/>
</dbReference>
<dbReference type="RefSeq" id="WP_198915085.1">
    <property type="nucleotide sequence ID" value="NZ_JAEKPD010000002.1"/>
</dbReference>
<reference evidence="1" key="1">
    <citation type="submission" date="2020-12" db="EMBL/GenBank/DDBJ databases">
        <title>Bacterial taxonomy.</title>
        <authorList>
            <person name="Pan X."/>
        </authorList>
    </citation>
    <scope>NUCLEOTIDE SEQUENCE</scope>
    <source>
        <strain evidence="1">KCTC 52957</strain>
    </source>
</reference>
<comment type="caution">
    <text evidence="1">The sequence shown here is derived from an EMBL/GenBank/DDBJ whole genome shotgun (WGS) entry which is preliminary data.</text>
</comment>
<accession>A0A934IFP3</accession>
<dbReference type="EMBL" id="JAEKPD010000002">
    <property type="protein sequence ID" value="MBJ3761921.1"/>
    <property type="molecule type" value="Genomic_DNA"/>
</dbReference>